<keyword evidence="3" id="KW-1185">Reference proteome</keyword>
<organism evidence="3 4">
    <name type="scientific">Caenorhabditis tropicalis</name>
    <dbReference type="NCBI Taxonomy" id="1561998"/>
    <lineage>
        <taxon>Eukaryota</taxon>
        <taxon>Metazoa</taxon>
        <taxon>Ecdysozoa</taxon>
        <taxon>Nematoda</taxon>
        <taxon>Chromadorea</taxon>
        <taxon>Rhabditida</taxon>
        <taxon>Rhabditina</taxon>
        <taxon>Rhabditomorpha</taxon>
        <taxon>Rhabditoidea</taxon>
        <taxon>Rhabditidae</taxon>
        <taxon>Peloderinae</taxon>
        <taxon>Caenorhabditis</taxon>
    </lineage>
</organism>
<evidence type="ECO:0000259" key="2">
    <source>
        <dbReference type="Pfam" id="PF01579"/>
    </source>
</evidence>
<feature type="signal peptide" evidence="1">
    <location>
        <begin position="1"/>
        <end position="22"/>
    </location>
</feature>
<dbReference type="Pfam" id="PF01579">
    <property type="entry name" value="DUF19"/>
    <property type="match status" value="1"/>
</dbReference>
<dbReference type="PANTHER" id="PTHR37429:SF3">
    <property type="entry name" value="DUF19 DOMAIN-CONTAINING PROTEIN"/>
    <property type="match status" value="1"/>
</dbReference>
<dbReference type="InterPro" id="IPR002542">
    <property type="entry name" value="T20D4.11-like_dom"/>
</dbReference>
<dbReference type="Proteomes" id="UP000095282">
    <property type="component" value="Unplaced"/>
</dbReference>
<dbReference type="AlphaFoldDB" id="A0A1I7UU46"/>
<keyword evidence="1" id="KW-0732">Signal</keyword>
<sequence length="171" mass="19672">MGLETNMLLVFAFVLVIAVAGGEENFEECKPIAAGLEPIMKSINVTDRFFRSPEEYKGYADKCEEIINCFKAKDASILPKLMEKMSPCLFYIFYNRGFSDCAHKLISKKDDKIPCLNTLFNDIHEPDVDQCEQWEGLQPCIHEQIGKLCDEKMVKEYIEQEKNLKPEICED</sequence>
<protein>
    <submittedName>
        <fullName evidence="4">DUF19 domain-containing protein</fullName>
    </submittedName>
</protein>
<name>A0A1I7UU46_9PELO</name>
<dbReference type="WBParaSite" id="Csp11.Scaffold630.g19366.t1">
    <property type="protein sequence ID" value="Csp11.Scaffold630.g19366.t1"/>
    <property type="gene ID" value="Csp11.Scaffold630.g19366"/>
</dbReference>
<evidence type="ECO:0000313" key="3">
    <source>
        <dbReference type="Proteomes" id="UP000095282"/>
    </source>
</evidence>
<accession>A0A1I7UU46</accession>
<evidence type="ECO:0000256" key="1">
    <source>
        <dbReference type="SAM" id="SignalP"/>
    </source>
</evidence>
<feature type="chain" id="PRO_5009309330" evidence="1">
    <location>
        <begin position="23"/>
        <end position="171"/>
    </location>
</feature>
<proteinExistence type="predicted"/>
<feature type="domain" description="T20D4.11-like" evidence="2">
    <location>
        <begin position="28"/>
        <end position="168"/>
    </location>
</feature>
<dbReference type="eggNOG" id="ENOG502THT2">
    <property type="taxonomic scope" value="Eukaryota"/>
</dbReference>
<evidence type="ECO:0000313" key="4">
    <source>
        <dbReference type="WBParaSite" id="Csp11.Scaffold630.g19366.t1"/>
    </source>
</evidence>
<dbReference type="PANTHER" id="PTHR37429">
    <property type="entry name" value="PROTEIN CBG19148-RELATED"/>
    <property type="match status" value="1"/>
</dbReference>
<reference evidence="4" key="1">
    <citation type="submission" date="2016-11" db="UniProtKB">
        <authorList>
            <consortium name="WormBaseParasite"/>
        </authorList>
    </citation>
    <scope>IDENTIFICATION</scope>
</reference>